<dbReference type="Proteomes" id="UP000266723">
    <property type="component" value="Unassembled WGS sequence"/>
</dbReference>
<dbReference type="EMBL" id="QGKV02000759">
    <property type="protein sequence ID" value="KAF3561287.1"/>
    <property type="molecule type" value="Genomic_DNA"/>
</dbReference>
<name>A0ABQ7CPJ9_BRACR</name>
<sequence>MPYSQLQNLWGRSKSLAKLKIINLSHSQKLVEVDELSKATSLKEIVLQGCTSLERTPRVDQLKKLQLLNISSCTRIKREEIIEQIKGLDLEGVLRETKSESMVFSTLVNLEPEENTESF</sequence>
<dbReference type="PANTHER" id="PTHR11017">
    <property type="entry name" value="LEUCINE-RICH REPEAT-CONTAINING PROTEIN"/>
    <property type="match status" value="1"/>
</dbReference>
<dbReference type="SUPFAM" id="SSF52058">
    <property type="entry name" value="L domain-like"/>
    <property type="match status" value="1"/>
</dbReference>
<dbReference type="InterPro" id="IPR032675">
    <property type="entry name" value="LRR_dom_sf"/>
</dbReference>
<evidence type="ECO:0000313" key="1">
    <source>
        <dbReference type="EMBL" id="KAF3561287.1"/>
    </source>
</evidence>
<reference evidence="1 2" key="1">
    <citation type="journal article" date="2020" name="BMC Genomics">
        <title>Intraspecific diversification of the crop wild relative Brassica cretica Lam. using demographic model selection.</title>
        <authorList>
            <person name="Kioukis A."/>
            <person name="Michalopoulou V.A."/>
            <person name="Briers L."/>
            <person name="Pirintsos S."/>
            <person name="Studholme D.J."/>
            <person name="Pavlidis P."/>
            <person name="Sarris P.F."/>
        </authorList>
    </citation>
    <scope>NUCLEOTIDE SEQUENCE [LARGE SCALE GENOMIC DNA]</scope>
    <source>
        <strain evidence="2">cv. PFS-1207/04</strain>
    </source>
</reference>
<evidence type="ECO:0008006" key="3">
    <source>
        <dbReference type="Google" id="ProtNLM"/>
    </source>
</evidence>
<comment type="caution">
    <text evidence="1">The sequence shown here is derived from an EMBL/GenBank/DDBJ whole genome shotgun (WGS) entry which is preliminary data.</text>
</comment>
<organism evidence="1 2">
    <name type="scientific">Brassica cretica</name>
    <name type="common">Mustard</name>
    <dbReference type="NCBI Taxonomy" id="69181"/>
    <lineage>
        <taxon>Eukaryota</taxon>
        <taxon>Viridiplantae</taxon>
        <taxon>Streptophyta</taxon>
        <taxon>Embryophyta</taxon>
        <taxon>Tracheophyta</taxon>
        <taxon>Spermatophyta</taxon>
        <taxon>Magnoliopsida</taxon>
        <taxon>eudicotyledons</taxon>
        <taxon>Gunneridae</taxon>
        <taxon>Pentapetalae</taxon>
        <taxon>rosids</taxon>
        <taxon>malvids</taxon>
        <taxon>Brassicales</taxon>
        <taxon>Brassicaceae</taxon>
        <taxon>Brassiceae</taxon>
        <taxon>Brassica</taxon>
    </lineage>
</organism>
<dbReference type="Gene3D" id="3.80.10.10">
    <property type="entry name" value="Ribonuclease Inhibitor"/>
    <property type="match status" value="1"/>
</dbReference>
<dbReference type="PANTHER" id="PTHR11017:SF479">
    <property type="entry name" value="DISEASE RESISTANCE PROTEIN (TIR-NBS-LRR CLASS) FAMILY"/>
    <property type="match status" value="1"/>
</dbReference>
<gene>
    <name evidence="1" type="ORF">DY000_02013397</name>
</gene>
<evidence type="ECO:0000313" key="2">
    <source>
        <dbReference type="Proteomes" id="UP000266723"/>
    </source>
</evidence>
<proteinExistence type="predicted"/>
<keyword evidence="2" id="KW-1185">Reference proteome</keyword>
<dbReference type="InterPro" id="IPR044974">
    <property type="entry name" value="Disease_R_plants"/>
</dbReference>
<accession>A0ABQ7CPJ9</accession>
<protein>
    <recommendedName>
        <fullName evidence="3">NB-ARC domain-containing protein</fullName>
    </recommendedName>
</protein>